<keyword evidence="18" id="KW-1185">Reference proteome</keyword>
<dbReference type="PRINTS" id="PR00463">
    <property type="entry name" value="EP450I"/>
</dbReference>
<dbReference type="GO" id="GO:0042446">
    <property type="term" value="P:hormone biosynthetic process"/>
    <property type="evidence" value="ECO:0007669"/>
    <property type="project" value="TreeGrafter"/>
</dbReference>
<evidence type="ECO:0000256" key="12">
    <source>
        <dbReference type="ARBA" id="ARBA00023033"/>
    </source>
</evidence>
<evidence type="ECO:0000256" key="14">
    <source>
        <dbReference type="PIRSR" id="PIRSR602401-1"/>
    </source>
</evidence>
<keyword evidence="11 14" id="KW-0408">Iron</keyword>
<feature type="binding site" description="axial binding residue" evidence="14">
    <location>
        <position position="461"/>
    </location>
    <ligand>
        <name>heme</name>
        <dbReference type="ChEBI" id="CHEBI:30413"/>
    </ligand>
    <ligandPart>
        <name>Fe</name>
        <dbReference type="ChEBI" id="CHEBI:18248"/>
    </ligandPart>
</feature>
<evidence type="ECO:0000256" key="10">
    <source>
        <dbReference type="ARBA" id="ARBA00023002"/>
    </source>
</evidence>
<dbReference type="EC" id="1.14.14.1" evidence="5"/>
<dbReference type="SUPFAM" id="SSF48264">
    <property type="entry name" value="Cytochrome P450"/>
    <property type="match status" value="1"/>
</dbReference>
<evidence type="ECO:0000256" key="13">
    <source>
        <dbReference type="ARBA" id="ARBA00023136"/>
    </source>
</evidence>
<dbReference type="CDD" id="cd11027">
    <property type="entry name" value="CYP17A1-like"/>
    <property type="match status" value="1"/>
</dbReference>
<evidence type="ECO:0000256" key="16">
    <source>
        <dbReference type="SAM" id="Phobius"/>
    </source>
</evidence>
<comment type="similarity">
    <text evidence="4 15">Belongs to the cytochrome P450 family.</text>
</comment>
<keyword evidence="16" id="KW-0812">Transmembrane</keyword>
<reference evidence="17" key="1">
    <citation type="journal article" date="2023" name="G3 (Bethesda)">
        <title>Whole genome assembly and annotation of the endangered Caribbean coral Acropora cervicornis.</title>
        <authorList>
            <person name="Selwyn J.D."/>
            <person name="Vollmer S.V."/>
        </authorList>
    </citation>
    <scope>NUCLEOTIDE SEQUENCE</scope>
    <source>
        <strain evidence="17">K2</strain>
    </source>
</reference>
<dbReference type="EMBL" id="JARQWQ010000103">
    <property type="protein sequence ID" value="KAK2551018.1"/>
    <property type="molecule type" value="Genomic_DNA"/>
</dbReference>
<evidence type="ECO:0000256" key="9">
    <source>
        <dbReference type="ARBA" id="ARBA00022848"/>
    </source>
</evidence>
<evidence type="ECO:0000313" key="18">
    <source>
        <dbReference type="Proteomes" id="UP001249851"/>
    </source>
</evidence>
<dbReference type="PANTHER" id="PTHR24289">
    <property type="entry name" value="STEROID 17-ALPHA-HYDROXYLASE/17,20 LYASE"/>
    <property type="match status" value="1"/>
</dbReference>
<evidence type="ECO:0000256" key="7">
    <source>
        <dbReference type="ARBA" id="ARBA00022723"/>
    </source>
</evidence>
<evidence type="ECO:0000256" key="1">
    <source>
        <dbReference type="ARBA" id="ARBA00001971"/>
    </source>
</evidence>
<dbReference type="PROSITE" id="PS00086">
    <property type="entry name" value="CYTOCHROME_P450"/>
    <property type="match status" value="1"/>
</dbReference>
<dbReference type="Proteomes" id="UP001249851">
    <property type="component" value="Unassembled WGS sequence"/>
</dbReference>
<accession>A0AAD9PXR2</accession>
<dbReference type="GO" id="GO:0042448">
    <property type="term" value="P:progesterone metabolic process"/>
    <property type="evidence" value="ECO:0007669"/>
    <property type="project" value="TreeGrafter"/>
</dbReference>
<keyword evidence="10 15" id="KW-0560">Oxidoreductase</keyword>
<protein>
    <recommendedName>
        <fullName evidence="5">unspecific monooxygenase</fullName>
        <ecNumber evidence="5">1.14.14.1</ecNumber>
    </recommendedName>
</protein>
<evidence type="ECO:0000256" key="3">
    <source>
        <dbReference type="ARBA" id="ARBA00004406"/>
    </source>
</evidence>
<evidence type="ECO:0000256" key="11">
    <source>
        <dbReference type="ARBA" id="ARBA00023004"/>
    </source>
</evidence>
<organism evidence="17 18">
    <name type="scientific">Acropora cervicornis</name>
    <name type="common">Staghorn coral</name>
    <dbReference type="NCBI Taxonomy" id="6130"/>
    <lineage>
        <taxon>Eukaryota</taxon>
        <taxon>Metazoa</taxon>
        <taxon>Cnidaria</taxon>
        <taxon>Anthozoa</taxon>
        <taxon>Hexacorallia</taxon>
        <taxon>Scleractinia</taxon>
        <taxon>Astrocoeniina</taxon>
        <taxon>Acroporidae</taxon>
        <taxon>Acropora</taxon>
    </lineage>
</organism>
<dbReference type="GO" id="GO:0005789">
    <property type="term" value="C:endoplasmic reticulum membrane"/>
    <property type="evidence" value="ECO:0007669"/>
    <property type="project" value="UniProtKB-SubCell"/>
</dbReference>
<evidence type="ECO:0000256" key="5">
    <source>
        <dbReference type="ARBA" id="ARBA00012109"/>
    </source>
</evidence>
<dbReference type="GO" id="GO:0020037">
    <property type="term" value="F:heme binding"/>
    <property type="evidence" value="ECO:0007669"/>
    <property type="project" value="InterPro"/>
</dbReference>
<dbReference type="InterPro" id="IPR001128">
    <property type="entry name" value="Cyt_P450"/>
</dbReference>
<dbReference type="GO" id="GO:0005506">
    <property type="term" value="F:iron ion binding"/>
    <property type="evidence" value="ECO:0007669"/>
    <property type="project" value="InterPro"/>
</dbReference>
<keyword evidence="12 15" id="KW-0503">Monooxygenase</keyword>
<dbReference type="PRINTS" id="PR00385">
    <property type="entry name" value="P450"/>
</dbReference>
<dbReference type="PANTHER" id="PTHR24289:SF21">
    <property type="entry name" value="CYTOCHROME P450 1A"/>
    <property type="match status" value="1"/>
</dbReference>
<keyword evidence="13 16" id="KW-0472">Membrane</keyword>
<dbReference type="Pfam" id="PF00067">
    <property type="entry name" value="p450"/>
    <property type="match status" value="1"/>
</dbReference>
<feature type="transmembrane region" description="Helical" evidence="16">
    <location>
        <begin position="12"/>
        <end position="33"/>
    </location>
</feature>
<dbReference type="Gene3D" id="1.10.630.10">
    <property type="entry name" value="Cytochrome P450"/>
    <property type="match status" value="1"/>
</dbReference>
<dbReference type="InterPro" id="IPR036396">
    <property type="entry name" value="Cyt_P450_sf"/>
</dbReference>
<keyword evidence="9" id="KW-0492">Microsome</keyword>
<reference evidence="17" key="2">
    <citation type="journal article" date="2023" name="Science">
        <title>Genomic signatures of disease resistance in endangered staghorn corals.</title>
        <authorList>
            <person name="Vollmer S.V."/>
            <person name="Selwyn J.D."/>
            <person name="Despard B.A."/>
            <person name="Roesel C.L."/>
        </authorList>
    </citation>
    <scope>NUCLEOTIDE SEQUENCE</scope>
    <source>
        <strain evidence="17">K2</strain>
    </source>
</reference>
<evidence type="ECO:0000256" key="6">
    <source>
        <dbReference type="ARBA" id="ARBA00022617"/>
    </source>
</evidence>
<keyword evidence="16" id="KW-1133">Transmembrane helix</keyword>
<sequence>MVFSSIVQELSTFGQIVFVCFLICLFLSGKALWENSFSKLPPGPWGFPIIGSCFRLGQSPFLDLTRMSKKYGDVFSLMLGNRLVVVVNGVNAIHETIIKQSIAFAGRPKLHTFQIANPQGNSLSLSDYSHQYRLSRKISVSAIHNFVKNADALEEKLLHESQRLIHYFQKMKGKPIDALLTLKCATANIILNALFGLERSYDDVDLLNMLNLSDNFRKSVTGSSHVDFLPLLKYLPNKALSNLIFTMRTFLGNITEMFGQNRDTYVGGHVRNIADSFINVVEKETEKEKEDRQPGEDTLCMAPVLSDEQIVPVLTDLFGAGFDTSSVTLYWALAYLMVFPEIQSQLHEELDRVIGRQRLPTMSDLTSLPLLQATVLELLRISSIAPLSVPRSTTADTTIRDFKIPKDTLVFVNLWSVHRDPETWKDPDVFCPSRFLDSQGQLIDPKFFAGFLPFSAGRRKCPGEPLVMKTISVFLAALLHRFRFTQDGLPAEYQGINLQGQNGLTLMPETFYTNIEERL</sequence>
<proteinExistence type="inferred from homology"/>
<comment type="caution">
    <text evidence="17">The sequence shown here is derived from an EMBL/GenBank/DDBJ whole genome shotgun (WGS) entry which is preliminary data.</text>
</comment>
<keyword evidence="6 14" id="KW-0349">Heme</keyword>
<dbReference type="InterPro" id="IPR017972">
    <property type="entry name" value="Cyt_P450_CS"/>
</dbReference>
<dbReference type="FunFam" id="1.10.630.10:FF:000238">
    <property type="entry name" value="Cytochrome P450 2A6"/>
    <property type="match status" value="1"/>
</dbReference>
<keyword evidence="8" id="KW-0256">Endoplasmic reticulum</keyword>
<evidence type="ECO:0000256" key="2">
    <source>
        <dbReference type="ARBA" id="ARBA00004174"/>
    </source>
</evidence>
<name>A0AAD9PXR2_ACRCE</name>
<dbReference type="GO" id="GO:0004508">
    <property type="term" value="F:steroid 17-alpha-monooxygenase activity"/>
    <property type="evidence" value="ECO:0007669"/>
    <property type="project" value="TreeGrafter"/>
</dbReference>
<dbReference type="AlphaFoldDB" id="A0AAD9PXR2"/>
<evidence type="ECO:0000313" key="17">
    <source>
        <dbReference type="EMBL" id="KAK2551018.1"/>
    </source>
</evidence>
<evidence type="ECO:0000256" key="8">
    <source>
        <dbReference type="ARBA" id="ARBA00022824"/>
    </source>
</evidence>
<gene>
    <name evidence="17" type="ORF">P5673_028239</name>
</gene>
<comment type="cofactor">
    <cofactor evidence="1 14">
        <name>heme</name>
        <dbReference type="ChEBI" id="CHEBI:30413"/>
    </cofactor>
</comment>
<dbReference type="InterPro" id="IPR002401">
    <property type="entry name" value="Cyt_P450_E_grp-I"/>
</dbReference>
<evidence type="ECO:0000256" key="4">
    <source>
        <dbReference type="ARBA" id="ARBA00010617"/>
    </source>
</evidence>
<keyword evidence="7 14" id="KW-0479">Metal-binding</keyword>
<comment type="subcellular location">
    <subcellularLocation>
        <location evidence="3">Endoplasmic reticulum membrane</location>
        <topology evidence="3">Peripheral membrane protein</topology>
    </subcellularLocation>
    <subcellularLocation>
        <location evidence="2">Microsome membrane</location>
        <topology evidence="2">Peripheral membrane protein</topology>
    </subcellularLocation>
</comment>
<evidence type="ECO:0000256" key="15">
    <source>
        <dbReference type="RuleBase" id="RU000461"/>
    </source>
</evidence>